<keyword evidence="6" id="KW-1133">Transmembrane helix</keyword>
<dbReference type="PROSITE" id="PS00232">
    <property type="entry name" value="CADHERIN_1"/>
    <property type="match status" value="1"/>
</dbReference>
<evidence type="ECO:0000256" key="4">
    <source>
        <dbReference type="ARBA" id="ARBA00022837"/>
    </source>
</evidence>
<protein>
    <recommendedName>
        <fullName evidence="9">Cadherin domain-containing protein</fullName>
    </recommendedName>
</protein>
<evidence type="ECO:0000256" key="2">
    <source>
        <dbReference type="ARBA" id="ARBA00022692"/>
    </source>
</evidence>
<evidence type="ECO:0000256" key="7">
    <source>
        <dbReference type="ARBA" id="ARBA00023136"/>
    </source>
</evidence>
<evidence type="ECO:0000256" key="1">
    <source>
        <dbReference type="ARBA" id="ARBA00004370"/>
    </source>
</evidence>
<name>A0A914ACP6_PATMI</name>
<feature type="domain" description="Cadherin" evidence="9">
    <location>
        <begin position="228"/>
        <end position="322"/>
    </location>
</feature>
<keyword evidence="5" id="KW-0130">Cell adhesion</keyword>
<dbReference type="OrthoDB" id="6250271at2759"/>
<keyword evidence="3" id="KW-0677">Repeat</keyword>
<dbReference type="GO" id="GO:0005911">
    <property type="term" value="C:cell-cell junction"/>
    <property type="evidence" value="ECO:0007669"/>
    <property type="project" value="TreeGrafter"/>
</dbReference>
<feature type="domain" description="Cadherin" evidence="9">
    <location>
        <begin position="322"/>
        <end position="400"/>
    </location>
</feature>
<evidence type="ECO:0000256" key="6">
    <source>
        <dbReference type="ARBA" id="ARBA00022989"/>
    </source>
</evidence>
<accession>A0A914ACP6</accession>
<dbReference type="CDD" id="cd11304">
    <property type="entry name" value="Cadherin_repeat"/>
    <property type="match status" value="3"/>
</dbReference>
<reference evidence="10" key="1">
    <citation type="submission" date="2022-11" db="UniProtKB">
        <authorList>
            <consortium name="EnsemblMetazoa"/>
        </authorList>
    </citation>
    <scope>IDENTIFICATION</scope>
</reference>
<dbReference type="Gene3D" id="2.60.40.60">
    <property type="entry name" value="Cadherins"/>
    <property type="match status" value="3"/>
</dbReference>
<dbReference type="PANTHER" id="PTHR24025">
    <property type="entry name" value="DESMOGLEIN FAMILY MEMBER"/>
    <property type="match status" value="1"/>
</dbReference>
<dbReference type="OMA" id="HILMVMA"/>
<keyword evidence="2" id="KW-0812">Transmembrane</keyword>
<dbReference type="GO" id="GO:0005509">
    <property type="term" value="F:calcium ion binding"/>
    <property type="evidence" value="ECO:0007669"/>
    <property type="project" value="UniProtKB-UniRule"/>
</dbReference>
<dbReference type="InterPro" id="IPR050971">
    <property type="entry name" value="Cadherin-domain_protein"/>
</dbReference>
<dbReference type="InterPro" id="IPR015919">
    <property type="entry name" value="Cadherin-like_sf"/>
</dbReference>
<comment type="subcellular location">
    <subcellularLocation>
        <location evidence="1">Membrane</location>
    </subcellularLocation>
</comment>
<evidence type="ECO:0000313" key="10">
    <source>
        <dbReference type="EnsemblMetazoa" id="XP_038061508.1"/>
    </source>
</evidence>
<dbReference type="InterPro" id="IPR002126">
    <property type="entry name" value="Cadherin-like_dom"/>
</dbReference>
<dbReference type="EnsemblMetazoa" id="XM_038205580.1">
    <property type="protein sequence ID" value="XP_038061508.1"/>
    <property type="gene ID" value="LOC119732166"/>
</dbReference>
<dbReference type="PANTHER" id="PTHR24025:SF23">
    <property type="entry name" value="NEURAL-CADHERIN"/>
    <property type="match status" value="1"/>
</dbReference>
<evidence type="ECO:0000256" key="5">
    <source>
        <dbReference type="ARBA" id="ARBA00022889"/>
    </source>
</evidence>
<dbReference type="Proteomes" id="UP000887568">
    <property type="component" value="Unplaced"/>
</dbReference>
<keyword evidence="7" id="KW-0472">Membrane</keyword>
<dbReference type="SUPFAM" id="SSF49313">
    <property type="entry name" value="Cadherin-like"/>
    <property type="match status" value="3"/>
</dbReference>
<sequence length="427" mass="47165">MPYFPDKTLTGRIDPPDKVAYIINGVTRLTLEVRDDDTEFIGNITLADNSQPFELVAVDPDTNPRRLYFKVTDPSSLVLNKTFNLQVEVRTDNCSNADVADVSISVMNLEPAFTEARYETSILEEQVYDTSILKVTAESTGVAGGIAYILKSATDGGENYFSVGRSTGEITVPVKTDAEEVERFILFIEAQDSSWDPARISFANVYVTVNDTNDNDPVFISTPPDKCIPEDYNIGRRVLTVTATDADKDDVLAYRLETTGLPFVIDKETGEITLNETLDVDAPGSQTNYTFAVVVSDGNVDHNQSVTVTICVTDVNDNAPEFDAAYEWDLPEEEEIDYRVFQVSATDADEGAVITYTLGYTSYSKYTFRILDDKVGNITVNGTFDREEQSVVEVIVGASDGKTSQPSPRLGLLFKMLMMSRRSSTPQ</sequence>
<proteinExistence type="predicted"/>
<organism evidence="10 11">
    <name type="scientific">Patiria miniata</name>
    <name type="common">Bat star</name>
    <name type="synonym">Asterina miniata</name>
    <dbReference type="NCBI Taxonomy" id="46514"/>
    <lineage>
        <taxon>Eukaryota</taxon>
        <taxon>Metazoa</taxon>
        <taxon>Echinodermata</taxon>
        <taxon>Eleutherozoa</taxon>
        <taxon>Asterozoa</taxon>
        <taxon>Asteroidea</taxon>
        <taxon>Valvatacea</taxon>
        <taxon>Valvatida</taxon>
        <taxon>Asterinidae</taxon>
        <taxon>Patiria</taxon>
    </lineage>
</organism>
<dbReference type="GO" id="GO:0007156">
    <property type="term" value="P:homophilic cell adhesion via plasma membrane adhesion molecules"/>
    <property type="evidence" value="ECO:0007669"/>
    <property type="project" value="InterPro"/>
</dbReference>
<feature type="domain" description="Cadherin" evidence="9">
    <location>
        <begin position="114"/>
        <end position="219"/>
    </location>
</feature>
<evidence type="ECO:0000313" key="11">
    <source>
        <dbReference type="Proteomes" id="UP000887568"/>
    </source>
</evidence>
<dbReference type="GO" id="GO:0005886">
    <property type="term" value="C:plasma membrane"/>
    <property type="evidence" value="ECO:0007669"/>
    <property type="project" value="InterPro"/>
</dbReference>
<dbReference type="Pfam" id="PF00028">
    <property type="entry name" value="Cadherin"/>
    <property type="match status" value="3"/>
</dbReference>
<dbReference type="AlphaFoldDB" id="A0A914ACP6"/>
<dbReference type="GeneID" id="119732166"/>
<dbReference type="PRINTS" id="PR00205">
    <property type="entry name" value="CADHERIN"/>
</dbReference>
<dbReference type="InterPro" id="IPR020894">
    <property type="entry name" value="Cadherin_CS"/>
</dbReference>
<dbReference type="SMART" id="SM00112">
    <property type="entry name" value="CA"/>
    <property type="match status" value="3"/>
</dbReference>
<evidence type="ECO:0000256" key="3">
    <source>
        <dbReference type="ARBA" id="ARBA00022737"/>
    </source>
</evidence>
<evidence type="ECO:0000256" key="8">
    <source>
        <dbReference type="PROSITE-ProRule" id="PRU00043"/>
    </source>
</evidence>
<dbReference type="PROSITE" id="PS50268">
    <property type="entry name" value="CADHERIN_2"/>
    <property type="match status" value="3"/>
</dbReference>
<keyword evidence="4 8" id="KW-0106">Calcium</keyword>
<dbReference type="RefSeq" id="XP_038061508.1">
    <property type="nucleotide sequence ID" value="XM_038205580.1"/>
</dbReference>
<keyword evidence="11" id="KW-1185">Reference proteome</keyword>
<evidence type="ECO:0000259" key="9">
    <source>
        <dbReference type="PROSITE" id="PS50268"/>
    </source>
</evidence>